<organism evidence="1 2">
    <name type="scientific">Pyricularia oryzae</name>
    <name type="common">Rice blast fungus</name>
    <name type="synonym">Magnaporthe oryzae</name>
    <dbReference type="NCBI Taxonomy" id="318829"/>
    <lineage>
        <taxon>Eukaryota</taxon>
        <taxon>Fungi</taxon>
        <taxon>Dikarya</taxon>
        <taxon>Ascomycota</taxon>
        <taxon>Pezizomycotina</taxon>
        <taxon>Sordariomycetes</taxon>
        <taxon>Sordariomycetidae</taxon>
        <taxon>Magnaporthales</taxon>
        <taxon>Pyriculariaceae</taxon>
        <taxon>Pyricularia</taxon>
    </lineage>
</organism>
<reference evidence="1 2" key="1">
    <citation type="journal article" date="2019" name="Mol. Biol. Evol.">
        <title>Blast fungal genomes show frequent chromosomal changes, gene gains and losses, and effector gene turnover.</title>
        <authorList>
            <person name="Gomez Luciano L.B."/>
            <person name="Jason Tsai I."/>
            <person name="Chuma I."/>
            <person name="Tosa Y."/>
            <person name="Chen Y.H."/>
            <person name="Li J.Y."/>
            <person name="Li M.Y."/>
            <person name="Jade Lu M.Y."/>
            <person name="Nakayashiki H."/>
            <person name="Li W.H."/>
        </authorList>
    </citation>
    <scope>NUCLEOTIDE SEQUENCE [LARGE SCALE GENOMIC DNA]</scope>
    <source>
        <strain evidence="1">MZ5-1-6</strain>
    </source>
</reference>
<dbReference type="InterPro" id="IPR020915">
    <property type="entry name" value="UPF0311"/>
</dbReference>
<name>A0A4V1C6P7_PYROR</name>
<dbReference type="Proteomes" id="UP000294847">
    <property type="component" value="Chromosome 4"/>
</dbReference>
<dbReference type="PANTHER" id="PTHR37315:SF1">
    <property type="entry name" value="UPF0311 PROTEIN BLR7842"/>
    <property type="match status" value="1"/>
</dbReference>
<dbReference type="AlphaFoldDB" id="A0A4V1C6P7"/>
<dbReference type="EMBL" id="CP034207">
    <property type="protein sequence ID" value="QBZ60628.1"/>
    <property type="molecule type" value="Genomic_DNA"/>
</dbReference>
<evidence type="ECO:0000313" key="2">
    <source>
        <dbReference type="Proteomes" id="UP000294847"/>
    </source>
</evidence>
<dbReference type="VEuPathDB" id="FungiDB:M_BR32_EuGene_00034831"/>
<dbReference type="SMR" id="A0A4V1C6P7"/>
<protein>
    <submittedName>
        <fullName evidence="1">Uncharacterized protein</fullName>
    </submittedName>
</protein>
<sequence>MVGFINIMTTVVSFVSLIPITLAAVPRIYGTDAFGPDLQLAHLYTVRIKPGPPIEVGAGPRGNRVVYPNRGGEFEGPLIKGKVLPIGGDYALFDSNRFMTLDVRQTFQTDDGALIQVFETGRTQPGAGPGGNITTAYVQLAFETGADAYAWINQAVAVGVLHRLDPGSISIDVWVLAPLRSQVPDGSDMLPIRAYKRAVAESRSSNGAGSGA</sequence>
<dbReference type="PANTHER" id="PTHR37315">
    <property type="entry name" value="UPF0311 PROTEIN BLR7842"/>
    <property type="match status" value="1"/>
</dbReference>
<gene>
    <name evidence="1" type="ORF">PoMZ_07570</name>
</gene>
<dbReference type="OMA" id="DAWNFAS"/>
<dbReference type="Pfam" id="PF11578">
    <property type="entry name" value="DUF3237"/>
    <property type="match status" value="1"/>
</dbReference>
<proteinExistence type="predicted"/>
<accession>A0A4V1C6P7</accession>
<dbReference type="Gene3D" id="2.40.160.20">
    <property type="match status" value="1"/>
</dbReference>
<evidence type="ECO:0000313" key="1">
    <source>
        <dbReference type="EMBL" id="QBZ60628.1"/>
    </source>
</evidence>